<dbReference type="GO" id="GO:0005634">
    <property type="term" value="C:nucleus"/>
    <property type="evidence" value="ECO:0007669"/>
    <property type="project" value="TreeGrafter"/>
</dbReference>
<sequence>MQSLSPECTPLKHRYDSCFNLWFEGYLQPALDATRSVSYPAPAASPSSPQIQPTAIIQQQAEPQKQKRTLITSWANVFPSRRSTTLPQTKSRLPSSSAGEGTSLPVPDYPDPVYEDSQIVNIDTAGKTRAQIKAEEYERACGQLWKNYQGCLVKAIGENESLTQLLEQAREEHPLKGMDKLEGTAWDPKANPASHSGKD</sequence>
<dbReference type="EMBL" id="AMKT01000024">
    <property type="protein sequence ID" value="OXG26509.1"/>
    <property type="molecule type" value="Genomic_DNA"/>
</dbReference>
<accession>A0A854QI70</accession>
<feature type="region of interest" description="Disordered" evidence="3">
    <location>
        <begin position="169"/>
        <end position="199"/>
    </location>
</feature>
<dbReference type="OrthoDB" id="19091at2759"/>
<dbReference type="PANTHER" id="PTHR46403">
    <property type="entry name" value="TP53-REGULATED INHIBITOR OF APOPTOSIS 1"/>
    <property type="match status" value="1"/>
</dbReference>
<evidence type="ECO:0000256" key="2">
    <source>
        <dbReference type="ARBA" id="ARBA00023157"/>
    </source>
</evidence>
<organism evidence="4 5">
    <name type="scientific">Cryptococcus neoformans Tu259-1</name>
    <dbReference type="NCBI Taxonomy" id="1230072"/>
    <lineage>
        <taxon>Eukaryota</taxon>
        <taxon>Fungi</taxon>
        <taxon>Dikarya</taxon>
        <taxon>Basidiomycota</taxon>
        <taxon>Agaricomycotina</taxon>
        <taxon>Tremellomycetes</taxon>
        <taxon>Tremellales</taxon>
        <taxon>Cryptococcaceae</taxon>
        <taxon>Cryptococcus</taxon>
        <taxon>Cryptococcus neoformans species complex</taxon>
    </lineage>
</organism>
<comment type="caution">
    <text evidence="4">The sequence shown here is derived from an EMBL/GenBank/DDBJ whole genome shotgun (WGS) entry which is preliminary data.</text>
</comment>
<dbReference type="Proteomes" id="UP000199727">
    <property type="component" value="Unassembled WGS sequence"/>
</dbReference>
<name>A0A854QI70_CRYNE</name>
<proteinExistence type="inferred from homology"/>
<gene>
    <name evidence="4" type="ORF">C361_01268</name>
</gene>
<keyword evidence="2" id="KW-1015">Disulfide bond</keyword>
<feature type="compositionally biased region" description="Basic and acidic residues" evidence="3">
    <location>
        <begin position="169"/>
        <end position="182"/>
    </location>
</feature>
<evidence type="ECO:0000313" key="5">
    <source>
        <dbReference type="Proteomes" id="UP000199727"/>
    </source>
</evidence>
<dbReference type="GO" id="GO:0005758">
    <property type="term" value="C:mitochondrial intermembrane space"/>
    <property type="evidence" value="ECO:0007669"/>
    <property type="project" value="TreeGrafter"/>
</dbReference>
<evidence type="ECO:0000256" key="3">
    <source>
        <dbReference type="SAM" id="MobiDB-lite"/>
    </source>
</evidence>
<dbReference type="AlphaFoldDB" id="A0A854QI70"/>
<dbReference type="Pfam" id="PF05254">
    <property type="entry name" value="UPF0203"/>
    <property type="match status" value="2"/>
</dbReference>
<reference evidence="4 5" key="1">
    <citation type="submission" date="2017-06" db="EMBL/GenBank/DDBJ databases">
        <title>Global population genomics of the pathogenic fungus Cryptococcus neoformans var. grubii.</title>
        <authorList>
            <person name="Cuomo C."/>
            <person name="Litvintseva A."/>
            <person name="Chen Y."/>
            <person name="Young S."/>
            <person name="Zeng Q."/>
            <person name="Chapman S."/>
            <person name="Gujja S."/>
            <person name="Saif S."/>
            <person name="Birren B."/>
        </authorList>
    </citation>
    <scope>NUCLEOTIDE SEQUENCE [LARGE SCALE GENOMIC DNA]</scope>
    <source>
        <strain evidence="4 5">Tu259-1</strain>
    </source>
</reference>
<dbReference type="GO" id="GO:0005829">
    <property type="term" value="C:cytosol"/>
    <property type="evidence" value="ECO:0007669"/>
    <property type="project" value="TreeGrafter"/>
</dbReference>
<feature type="region of interest" description="Disordered" evidence="3">
    <location>
        <begin position="81"/>
        <end position="108"/>
    </location>
</feature>
<feature type="compositionally biased region" description="Polar residues" evidence="3">
    <location>
        <begin position="81"/>
        <end position="100"/>
    </location>
</feature>
<dbReference type="GO" id="GO:1990050">
    <property type="term" value="F:phosphatidic acid transfer activity"/>
    <property type="evidence" value="ECO:0007669"/>
    <property type="project" value="TreeGrafter"/>
</dbReference>
<dbReference type="PANTHER" id="PTHR46403:SF1">
    <property type="entry name" value="TP53-REGULATED INHIBITOR OF APOPTOSIS 1"/>
    <property type="match status" value="1"/>
</dbReference>
<evidence type="ECO:0000256" key="1">
    <source>
        <dbReference type="ARBA" id="ARBA00006196"/>
    </source>
</evidence>
<dbReference type="InterPro" id="IPR007918">
    <property type="entry name" value="MDM35_apoptosis"/>
</dbReference>
<comment type="similarity">
    <text evidence="1">Belongs to the TRIAP1/MDM35 family.</text>
</comment>
<protein>
    <submittedName>
        <fullName evidence="4">Uncharacterized protein</fullName>
    </submittedName>
</protein>
<evidence type="ECO:0000313" key="4">
    <source>
        <dbReference type="EMBL" id="OXG26509.1"/>
    </source>
</evidence>
<dbReference type="GO" id="GO:0045332">
    <property type="term" value="P:phospholipid translocation"/>
    <property type="evidence" value="ECO:0007669"/>
    <property type="project" value="TreeGrafter"/>
</dbReference>